<keyword evidence="2" id="KW-1185">Reference proteome</keyword>
<sequence>MMQRQALKASPEERHRPIDMCFHRGFRSGDDATTRAINTCAVGHICADSGDLQGGT</sequence>
<name>A0A0C3DDQ9_9AGAM</name>
<dbReference type="EMBL" id="KN822080">
    <property type="protein sequence ID" value="KIM58840.1"/>
    <property type="molecule type" value="Genomic_DNA"/>
</dbReference>
<reference evidence="2" key="2">
    <citation type="submission" date="2015-01" db="EMBL/GenBank/DDBJ databases">
        <title>Evolutionary Origins and Diversification of the Mycorrhizal Mutualists.</title>
        <authorList>
            <consortium name="DOE Joint Genome Institute"/>
            <consortium name="Mycorrhizal Genomics Consortium"/>
            <person name="Kohler A."/>
            <person name="Kuo A."/>
            <person name="Nagy L.G."/>
            <person name="Floudas D."/>
            <person name="Copeland A."/>
            <person name="Barry K.W."/>
            <person name="Cichocki N."/>
            <person name="Veneault-Fourrey C."/>
            <person name="LaButti K."/>
            <person name="Lindquist E.A."/>
            <person name="Lipzen A."/>
            <person name="Lundell T."/>
            <person name="Morin E."/>
            <person name="Murat C."/>
            <person name="Riley R."/>
            <person name="Ohm R."/>
            <person name="Sun H."/>
            <person name="Tunlid A."/>
            <person name="Henrissat B."/>
            <person name="Grigoriev I.V."/>
            <person name="Hibbett D.S."/>
            <person name="Martin F."/>
        </authorList>
    </citation>
    <scope>NUCLEOTIDE SEQUENCE [LARGE SCALE GENOMIC DNA]</scope>
    <source>
        <strain evidence="2">Foug A</strain>
    </source>
</reference>
<dbReference type="AlphaFoldDB" id="A0A0C3DDQ9"/>
<proteinExistence type="predicted"/>
<gene>
    <name evidence="1" type="ORF">SCLCIDRAFT_1218180</name>
</gene>
<dbReference type="HOGENOM" id="CLU_3015549_0_0_1"/>
<dbReference type="InParanoid" id="A0A0C3DDQ9"/>
<protein>
    <submittedName>
        <fullName evidence="1">Uncharacterized protein</fullName>
    </submittedName>
</protein>
<dbReference type="Proteomes" id="UP000053989">
    <property type="component" value="Unassembled WGS sequence"/>
</dbReference>
<reference evidence="1 2" key="1">
    <citation type="submission" date="2014-04" db="EMBL/GenBank/DDBJ databases">
        <authorList>
            <consortium name="DOE Joint Genome Institute"/>
            <person name="Kuo A."/>
            <person name="Kohler A."/>
            <person name="Nagy L.G."/>
            <person name="Floudas D."/>
            <person name="Copeland A."/>
            <person name="Barry K.W."/>
            <person name="Cichocki N."/>
            <person name="Veneault-Fourrey C."/>
            <person name="LaButti K."/>
            <person name="Lindquist E.A."/>
            <person name="Lipzen A."/>
            <person name="Lundell T."/>
            <person name="Morin E."/>
            <person name="Murat C."/>
            <person name="Sun H."/>
            <person name="Tunlid A."/>
            <person name="Henrissat B."/>
            <person name="Grigoriev I.V."/>
            <person name="Hibbett D.S."/>
            <person name="Martin F."/>
            <person name="Nordberg H.P."/>
            <person name="Cantor M.N."/>
            <person name="Hua S.X."/>
        </authorList>
    </citation>
    <scope>NUCLEOTIDE SEQUENCE [LARGE SCALE GENOMIC DNA]</scope>
    <source>
        <strain evidence="1 2">Foug A</strain>
    </source>
</reference>
<organism evidence="1 2">
    <name type="scientific">Scleroderma citrinum Foug A</name>
    <dbReference type="NCBI Taxonomy" id="1036808"/>
    <lineage>
        <taxon>Eukaryota</taxon>
        <taxon>Fungi</taxon>
        <taxon>Dikarya</taxon>
        <taxon>Basidiomycota</taxon>
        <taxon>Agaricomycotina</taxon>
        <taxon>Agaricomycetes</taxon>
        <taxon>Agaricomycetidae</taxon>
        <taxon>Boletales</taxon>
        <taxon>Sclerodermatineae</taxon>
        <taxon>Sclerodermataceae</taxon>
        <taxon>Scleroderma</taxon>
    </lineage>
</organism>
<accession>A0A0C3DDQ9</accession>
<evidence type="ECO:0000313" key="2">
    <source>
        <dbReference type="Proteomes" id="UP000053989"/>
    </source>
</evidence>
<evidence type="ECO:0000313" key="1">
    <source>
        <dbReference type="EMBL" id="KIM58840.1"/>
    </source>
</evidence>